<evidence type="ECO:0000313" key="3">
    <source>
        <dbReference type="Proteomes" id="UP001595778"/>
    </source>
</evidence>
<dbReference type="RefSeq" id="WP_376978419.1">
    <property type="nucleotide sequence ID" value="NZ_JBHSDQ010000006.1"/>
</dbReference>
<dbReference type="Proteomes" id="UP001595778">
    <property type="component" value="Unassembled WGS sequence"/>
</dbReference>
<organism evidence="2 3">
    <name type="scientific">Arthrobacter sedimenti</name>
    <dbReference type="NCBI Taxonomy" id="2694931"/>
    <lineage>
        <taxon>Bacteria</taxon>
        <taxon>Bacillati</taxon>
        <taxon>Actinomycetota</taxon>
        <taxon>Actinomycetes</taxon>
        <taxon>Micrococcales</taxon>
        <taxon>Micrococcaceae</taxon>
        <taxon>Arthrobacter</taxon>
    </lineage>
</organism>
<reference evidence="3" key="1">
    <citation type="journal article" date="2019" name="Int. J. Syst. Evol. Microbiol.">
        <title>The Global Catalogue of Microorganisms (GCM) 10K type strain sequencing project: providing services to taxonomists for standard genome sequencing and annotation.</title>
        <authorList>
            <consortium name="The Broad Institute Genomics Platform"/>
            <consortium name="The Broad Institute Genome Sequencing Center for Infectious Disease"/>
            <person name="Wu L."/>
            <person name="Ma J."/>
        </authorList>
    </citation>
    <scope>NUCLEOTIDE SEQUENCE [LARGE SCALE GENOMIC DNA]</scope>
    <source>
        <strain evidence="3">PJ61</strain>
    </source>
</reference>
<sequence>MMHGATFTGNLFFDPLATNLADRFGAVNSFDAASAQGPEPSLSASSSRKRGVQTAEEHKALRAASLSKVSRDLERMLRDLKR</sequence>
<feature type="region of interest" description="Disordered" evidence="1">
    <location>
        <begin position="32"/>
        <end position="63"/>
    </location>
</feature>
<evidence type="ECO:0000256" key="1">
    <source>
        <dbReference type="SAM" id="MobiDB-lite"/>
    </source>
</evidence>
<keyword evidence="3" id="KW-1185">Reference proteome</keyword>
<protein>
    <submittedName>
        <fullName evidence="2">Uncharacterized protein</fullName>
    </submittedName>
</protein>
<evidence type="ECO:0000313" key="2">
    <source>
        <dbReference type="EMBL" id="MFC4397282.1"/>
    </source>
</evidence>
<dbReference type="EMBL" id="JBHSDQ010000006">
    <property type="protein sequence ID" value="MFC4397282.1"/>
    <property type="molecule type" value="Genomic_DNA"/>
</dbReference>
<gene>
    <name evidence="2" type="ORF">ACFO0G_14370</name>
</gene>
<name>A0ABV8WKJ5_9MICC</name>
<comment type="caution">
    <text evidence="2">The sequence shown here is derived from an EMBL/GenBank/DDBJ whole genome shotgun (WGS) entry which is preliminary data.</text>
</comment>
<accession>A0ABV8WKJ5</accession>
<proteinExistence type="predicted"/>